<feature type="zinc finger region" description="C3H1-type" evidence="5">
    <location>
        <begin position="703"/>
        <end position="729"/>
    </location>
</feature>
<dbReference type="InterPro" id="IPR045877">
    <property type="entry name" value="ZFP36-like"/>
</dbReference>
<feature type="zinc finger region" description="C3H1-type" evidence="5">
    <location>
        <begin position="551"/>
        <end position="578"/>
    </location>
</feature>
<feature type="domain" description="C3H1-type" evidence="8">
    <location>
        <begin position="617"/>
        <end position="645"/>
    </location>
</feature>
<feature type="domain" description="C3H1-type" evidence="8">
    <location>
        <begin position="670"/>
        <end position="698"/>
    </location>
</feature>
<keyword evidence="2" id="KW-0677">Repeat</keyword>
<dbReference type="SMART" id="SM00356">
    <property type="entry name" value="ZnF_C3H1"/>
    <property type="match status" value="6"/>
</dbReference>
<feature type="domain" description="C3H1-type" evidence="8">
    <location>
        <begin position="484"/>
        <end position="511"/>
    </location>
</feature>
<dbReference type="GO" id="GO:0003729">
    <property type="term" value="F:mRNA binding"/>
    <property type="evidence" value="ECO:0007669"/>
    <property type="project" value="InterPro"/>
</dbReference>
<feature type="compositionally biased region" description="Polar residues" evidence="6">
    <location>
        <begin position="377"/>
        <end position="394"/>
    </location>
</feature>
<dbReference type="OrthoDB" id="410307at2759"/>
<evidence type="ECO:0000256" key="2">
    <source>
        <dbReference type="ARBA" id="ARBA00022737"/>
    </source>
</evidence>
<dbReference type="SUPFAM" id="SSF57850">
    <property type="entry name" value="RING/U-box"/>
    <property type="match status" value="1"/>
</dbReference>
<feature type="zinc finger region" description="C3H1-type" evidence="5">
    <location>
        <begin position="617"/>
        <end position="645"/>
    </location>
</feature>
<dbReference type="Gene3D" id="4.10.1000.10">
    <property type="entry name" value="Zinc finger, CCCH-type"/>
    <property type="match status" value="2"/>
</dbReference>
<evidence type="ECO:0000256" key="3">
    <source>
        <dbReference type="ARBA" id="ARBA00022771"/>
    </source>
</evidence>
<evidence type="ECO:0000256" key="1">
    <source>
        <dbReference type="ARBA" id="ARBA00022723"/>
    </source>
</evidence>
<evidence type="ECO:0000259" key="8">
    <source>
        <dbReference type="PROSITE" id="PS50103"/>
    </source>
</evidence>
<dbReference type="InterPro" id="IPR013083">
    <property type="entry name" value="Znf_RING/FYVE/PHD"/>
</dbReference>
<dbReference type="PANTHER" id="PTHR12547:SF18">
    <property type="entry name" value="PROTEIN TIS11"/>
    <property type="match status" value="1"/>
</dbReference>
<feature type="domain" description="RING-type" evidence="7">
    <location>
        <begin position="780"/>
        <end position="820"/>
    </location>
</feature>
<feature type="region of interest" description="Disordered" evidence="6">
    <location>
        <begin position="375"/>
        <end position="402"/>
    </location>
</feature>
<keyword evidence="4 5" id="KW-0862">Zinc</keyword>
<feature type="zinc finger region" description="C3H1-type" evidence="5">
    <location>
        <begin position="484"/>
        <end position="511"/>
    </location>
</feature>
<evidence type="ECO:0000256" key="4">
    <source>
        <dbReference type="ARBA" id="ARBA00022833"/>
    </source>
</evidence>
<evidence type="ECO:0000313" key="10">
    <source>
        <dbReference type="Proteomes" id="UP000593567"/>
    </source>
</evidence>
<comment type="caution">
    <text evidence="9">The sequence shown here is derived from an EMBL/GenBank/DDBJ whole genome shotgun (WGS) entry which is preliminary data.</text>
</comment>
<dbReference type="PROSITE" id="PS50089">
    <property type="entry name" value="ZF_RING_2"/>
    <property type="match status" value="1"/>
</dbReference>
<dbReference type="EMBL" id="VXIV02001514">
    <property type="protein sequence ID" value="KAF6032314.1"/>
    <property type="molecule type" value="Genomic_DNA"/>
</dbReference>
<dbReference type="Proteomes" id="UP000593567">
    <property type="component" value="Unassembled WGS sequence"/>
</dbReference>
<proteinExistence type="predicted"/>
<dbReference type="InterPro" id="IPR018957">
    <property type="entry name" value="Znf_C3HC4_RING-type"/>
</dbReference>
<sequence length="845" mass="95011">MTRNRKRAKLKSKEPCASELKQFEPVAHSVVIESESDELMKAWTCVMVLVLEQYLKRTNKHIANMLKLQRNLTPANSSKRLILNLGIAQNLLLEQIDELEDCKRAAKETFTSNVAQLSRGVPFERLPLIDNKRSLKILEEMISRQTDPDNDDVSLYASGDSAIEEASSNDADVNCDENMALFSAALCDRKQSMDVSKLHQPLGEAPEVDLKKVQSEGIFVDITESANERPDCKTTATVTDVDAEDNYTICNAMEQQGCDSKECQNSTLTLLDTSAVPPTVTSELSLDCQDLVTVSTSQNCLEKSISYNDPVFSCKETLSLSTHKMIDNTPHVATELVVSTFSTTTADLTDEIFEDTGSDWQTIIKKKKPDKVAKPLSLTSPQMPTNAVSVTPWDNSKFKGERGEQRRKTEICKNFKLGICKWEADCNYAHSESERMEARKRQASGDKQLAGGIVTSSVTKHSTAIMDLNPSANVTSKSSKREIMRKTEWCDNYRQGTCSWGKECNYAHSETELRLAKARREEQLRGQGAHGAIFPDPSPAANLKFKNGYKLRKSEMCENFRLGKCKWGSECNYAHSVEELLGTIGHFQVMNYAAVNNAANNVDQSTRPKQPAVNFNGKKLLMCKSFELNKCRRPSSECKYAHHPDELDQAFQHKEPCDHQQCAGRLRYERRKTIMCRDLVLNGDCQFGADCTYAHNTSELRPLPKHELCQRHKKGRCAADECVYAHSVNELRPKTPERAPPKGIDQNHLQSTAAFSHLPLSWKDEFGMHADDVTSVDEGCIICFEPLSDKIDLECGHDKWHFKCISKWLNERRPQCPLCNQPAQLPDLFQAPAGLNPRDFPALQY</sequence>
<accession>A0A7J7K308</accession>
<keyword evidence="10" id="KW-1185">Reference proteome</keyword>
<name>A0A7J7K308_BUGNE</name>
<feature type="zinc finger region" description="C3H1-type" evidence="5">
    <location>
        <begin position="670"/>
        <end position="698"/>
    </location>
</feature>
<dbReference type="PROSITE" id="PS50103">
    <property type="entry name" value="ZF_C3H1"/>
    <property type="match status" value="6"/>
</dbReference>
<dbReference type="InterPro" id="IPR001841">
    <property type="entry name" value="Znf_RING"/>
</dbReference>
<dbReference type="Pfam" id="PF00097">
    <property type="entry name" value="zf-C3HC4"/>
    <property type="match status" value="1"/>
</dbReference>
<dbReference type="PANTHER" id="PTHR12547">
    <property type="entry name" value="CCCH ZINC FINGER/TIS11-RELATED"/>
    <property type="match status" value="1"/>
</dbReference>
<dbReference type="AlphaFoldDB" id="A0A7J7K308"/>
<dbReference type="InterPro" id="IPR036855">
    <property type="entry name" value="Znf_CCCH_sf"/>
</dbReference>
<feature type="domain" description="C3H1-type" evidence="8">
    <location>
        <begin position="406"/>
        <end position="433"/>
    </location>
</feature>
<dbReference type="Gene3D" id="3.30.40.10">
    <property type="entry name" value="Zinc/RING finger domain, C3HC4 (zinc finger)"/>
    <property type="match status" value="1"/>
</dbReference>
<feature type="zinc finger region" description="C3H1-type" evidence="5">
    <location>
        <begin position="406"/>
        <end position="433"/>
    </location>
</feature>
<gene>
    <name evidence="9" type="ORF">EB796_009335</name>
</gene>
<dbReference type="SUPFAM" id="SSF90229">
    <property type="entry name" value="CCCH zinc finger"/>
    <property type="match status" value="4"/>
</dbReference>
<evidence type="ECO:0000259" key="7">
    <source>
        <dbReference type="PROSITE" id="PS50089"/>
    </source>
</evidence>
<dbReference type="Gene3D" id="3.30.1370.210">
    <property type="match status" value="2"/>
</dbReference>
<evidence type="ECO:0000256" key="5">
    <source>
        <dbReference type="PROSITE-ProRule" id="PRU00723"/>
    </source>
</evidence>
<evidence type="ECO:0000313" key="9">
    <source>
        <dbReference type="EMBL" id="KAF6032314.1"/>
    </source>
</evidence>
<protein>
    <submittedName>
        <fullName evidence="9">Uncharacterized protein</fullName>
    </submittedName>
</protein>
<dbReference type="InterPro" id="IPR000571">
    <property type="entry name" value="Znf_CCCH"/>
</dbReference>
<organism evidence="9 10">
    <name type="scientific">Bugula neritina</name>
    <name type="common">Brown bryozoan</name>
    <name type="synonym">Sertularia neritina</name>
    <dbReference type="NCBI Taxonomy" id="10212"/>
    <lineage>
        <taxon>Eukaryota</taxon>
        <taxon>Metazoa</taxon>
        <taxon>Spiralia</taxon>
        <taxon>Lophotrochozoa</taxon>
        <taxon>Bryozoa</taxon>
        <taxon>Gymnolaemata</taxon>
        <taxon>Cheilostomatida</taxon>
        <taxon>Flustrina</taxon>
        <taxon>Buguloidea</taxon>
        <taxon>Bugulidae</taxon>
        <taxon>Bugula</taxon>
    </lineage>
</organism>
<keyword evidence="3 5" id="KW-0863">Zinc-finger</keyword>
<keyword evidence="1 5" id="KW-0479">Metal-binding</keyword>
<dbReference type="SMART" id="SM00184">
    <property type="entry name" value="RING"/>
    <property type="match status" value="1"/>
</dbReference>
<reference evidence="9" key="1">
    <citation type="submission" date="2020-06" db="EMBL/GenBank/DDBJ databases">
        <title>Draft genome of Bugula neritina, a colonial animal packing powerful symbionts and potential medicines.</title>
        <authorList>
            <person name="Rayko M."/>
        </authorList>
    </citation>
    <scope>NUCLEOTIDE SEQUENCE [LARGE SCALE GENOMIC DNA]</scope>
    <source>
        <strain evidence="9">Kwan_BN1</strain>
    </source>
</reference>
<evidence type="ECO:0000256" key="6">
    <source>
        <dbReference type="SAM" id="MobiDB-lite"/>
    </source>
</evidence>
<dbReference type="Pfam" id="PF00642">
    <property type="entry name" value="zf-CCCH"/>
    <property type="match status" value="2"/>
</dbReference>
<feature type="domain" description="C3H1-type" evidence="8">
    <location>
        <begin position="703"/>
        <end position="729"/>
    </location>
</feature>
<dbReference type="GO" id="GO:0008270">
    <property type="term" value="F:zinc ion binding"/>
    <property type="evidence" value="ECO:0007669"/>
    <property type="project" value="UniProtKB-KW"/>
</dbReference>
<feature type="domain" description="C3H1-type" evidence="8">
    <location>
        <begin position="551"/>
        <end position="578"/>
    </location>
</feature>